<keyword evidence="5 6" id="KW-0472">Membrane</keyword>
<dbReference type="Pfam" id="PF04138">
    <property type="entry name" value="GtrA_DPMS_TM"/>
    <property type="match status" value="1"/>
</dbReference>
<accession>A0A644Z6Q8</accession>
<dbReference type="GO" id="GO:0000271">
    <property type="term" value="P:polysaccharide biosynthetic process"/>
    <property type="evidence" value="ECO:0007669"/>
    <property type="project" value="InterPro"/>
</dbReference>
<feature type="transmembrane region" description="Helical" evidence="6">
    <location>
        <begin position="45"/>
        <end position="61"/>
    </location>
</feature>
<evidence type="ECO:0000256" key="2">
    <source>
        <dbReference type="ARBA" id="ARBA00009399"/>
    </source>
</evidence>
<comment type="caution">
    <text evidence="8">The sequence shown here is derived from an EMBL/GenBank/DDBJ whole genome shotgun (WGS) entry which is preliminary data.</text>
</comment>
<dbReference type="InterPro" id="IPR007267">
    <property type="entry name" value="GtrA_DPMS_TM"/>
</dbReference>
<evidence type="ECO:0000256" key="1">
    <source>
        <dbReference type="ARBA" id="ARBA00004141"/>
    </source>
</evidence>
<feature type="transmembrane region" description="Helical" evidence="6">
    <location>
        <begin position="82"/>
        <end position="100"/>
    </location>
</feature>
<sequence length="146" mass="17052">MKLNLIEIITKNKQFLKFGLVGLSNTLISYITYVGLVYFSIHYQFANIAAFIISSLCGFLLNRSWVFNAKHSPVTNQLLKYYIVYGSSLVLSLILSYFWIEILGINKYLPPIINLCITVPYNYIFNKLWAFRRRRVKIRPASMEHT</sequence>
<evidence type="ECO:0000313" key="8">
    <source>
        <dbReference type="EMBL" id="MPM35968.1"/>
    </source>
</evidence>
<feature type="transmembrane region" description="Helical" evidence="6">
    <location>
        <begin position="112"/>
        <end position="130"/>
    </location>
</feature>
<reference evidence="8" key="1">
    <citation type="submission" date="2019-08" db="EMBL/GenBank/DDBJ databases">
        <authorList>
            <person name="Kucharzyk K."/>
            <person name="Murdoch R.W."/>
            <person name="Higgins S."/>
            <person name="Loffler F."/>
        </authorList>
    </citation>
    <scope>NUCLEOTIDE SEQUENCE</scope>
</reference>
<name>A0A644Z6Q8_9ZZZZ</name>
<comment type="similarity">
    <text evidence="2">Belongs to the GtrA family.</text>
</comment>
<evidence type="ECO:0000256" key="3">
    <source>
        <dbReference type="ARBA" id="ARBA00022692"/>
    </source>
</evidence>
<evidence type="ECO:0000256" key="6">
    <source>
        <dbReference type="SAM" id="Phobius"/>
    </source>
</evidence>
<feature type="domain" description="GtrA/DPMS transmembrane" evidence="7">
    <location>
        <begin position="17"/>
        <end position="131"/>
    </location>
</feature>
<dbReference type="InterPro" id="IPR051401">
    <property type="entry name" value="GtrA_CellWall_Glycosyl"/>
</dbReference>
<protein>
    <recommendedName>
        <fullName evidence="7">GtrA/DPMS transmembrane domain-containing protein</fullName>
    </recommendedName>
</protein>
<organism evidence="8">
    <name type="scientific">bioreactor metagenome</name>
    <dbReference type="NCBI Taxonomy" id="1076179"/>
    <lineage>
        <taxon>unclassified sequences</taxon>
        <taxon>metagenomes</taxon>
        <taxon>ecological metagenomes</taxon>
    </lineage>
</organism>
<keyword evidence="3 6" id="KW-0812">Transmembrane</keyword>
<keyword evidence="4 6" id="KW-1133">Transmembrane helix</keyword>
<proteinExistence type="inferred from homology"/>
<dbReference type="GO" id="GO:0005886">
    <property type="term" value="C:plasma membrane"/>
    <property type="evidence" value="ECO:0007669"/>
    <property type="project" value="TreeGrafter"/>
</dbReference>
<comment type="subcellular location">
    <subcellularLocation>
        <location evidence="1">Membrane</location>
        <topology evidence="1">Multi-pass membrane protein</topology>
    </subcellularLocation>
</comment>
<gene>
    <name evidence="8" type="ORF">SDC9_82562</name>
</gene>
<feature type="transmembrane region" description="Helical" evidence="6">
    <location>
        <begin position="20"/>
        <end position="39"/>
    </location>
</feature>
<dbReference type="PANTHER" id="PTHR38459:SF5">
    <property type="entry name" value="CELL WALL TEICHOIC ACID GLYCOSYLATION PROTEIN GTCA"/>
    <property type="match status" value="1"/>
</dbReference>
<evidence type="ECO:0000256" key="5">
    <source>
        <dbReference type="ARBA" id="ARBA00023136"/>
    </source>
</evidence>
<dbReference type="EMBL" id="VSSQ01007452">
    <property type="protein sequence ID" value="MPM35968.1"/>
    <property type="molecule type" value="Genomic_DNA"/>
</dbReference>
<evidence type="ECO:0000256" key="4">
    <source>
        <dbReference type="ARBA" id="ARBA00022989"/>
    </source>
</evidence>
<dbReference type="AlphaFoldDB" id="A0A644Z6Q8"/>
<dbReference type="PANTHER" id="PTHR38459">
    <property type="entry name" value="PROPHAGE BACTOPRENOL-LINKED GLUCOSE TRANSLOCASE HOMOLOG"/>
    <property type="match status" value="1"/>
</dbReference>
<evidence type="ECO:0000259" key="7">
    <source>
        <dbReference type="Pfam" id="PF04138"/>
    </source>
</evidence>